<keyword evidence="6" id="KW-0663">Pyridoxal phosphate</keyword>
<keyword evidence="4 8" id="KW-0032">Aminotransferase</keyword>
<evidence type="ECO:0000313" key="10">
    <source>
        <dbReference type="EMBL" id="GGX69381.1"/>
    </source>
</evidence>
<dbReference type="FunFam" id="3.40.640.10:FF:000033">
    <property type="entry name" value="Aspartate aminotransferase"/>
    <property type="match status" value="1"/>
</dbReference>
<dbReference type="SUPFAM" id="SSF53383">
    <property type="entry name" value="PLP-dependent transferases"/>
    <property type="match status" value="1"/>
</dbReference>
<dbReference type="Pfam" id="PF00155">
    <property type="entry name" value="Aminotran_1_2"/>
    <property type="match status" value="1"/>
</dbReference>
<protein>
    <recommendedName>
        <fullName evidence="8">Aminotransferase</fullName>
        <ecNumber evidence="8">2.6.1.-</ecNumber>
    </recommendedName>
</protein>
<dbReference type="PANTHER" id="PTHR46383">
    <property type="entry name" value="ASPARTATE AMINOTRANSFERASE"/>
    <property type="match status" value="1"/>
</dbReference>
<evidence type="ECO:0000256" key="7">
    <source>
        <dbReference type="ARBA" id="ARBA00049185"/>
    </source>
</evidence>
<dbReference type="Gene3D" id="3.40.640.10">
    <property type="entry name" value="Type I PLP-dependent aspartate aminotransferase-like (Major domain)"/>
    <property type="match status" value="1"/>
</dbReference>
<dbReference type="AlphaFoldDB" id="A0A918KML1"/>
<evidence type="ECO:0000259" key="9">
    <source>
        <dbReference type="Pfam" id="PF00155"/>
    </source>
</evidence>
<comment type="similarity">
    <text evidence="2 8">Belongs to the class-I pyridoxal-phosphate-dependent aminotransferase family.</text>
</comment>
<comment type="cofactor">
    <cofactor evidence="1 8">
        <name>pyridoxal 5'-phosphate</name>
        <dbReference type="ChEBI" id="CHEBI:597326"/>
    </cofactor>
</comment>
<evidence type="ECO:0000256" key="6">
    <source>
        <dbReference type="ARBA" id="ARBA00022898"/>
    </source>
</evidence>
<feature type="domain" description="Aminotransferase class I/classII large" evidence="9">
    <location>
        <begin position="16"/>
        <end position="366"/>
    </location>
</feature>
<dbReference type="InterPro" id="IPR050596">
    <property type="entry name" value="AspAT/PAT-like"/>
</dbReference>
<dbReference type="PANTHER" id="PTHR46383:SF1">
    <property type="entry name" value="ASPARTATE AMINOTRANSFERASE"/>
    <property type="match status" value="1"/>
</dbReference>
<dbReference type="InterPro" id="IPR015421">
    <property type="entry name" value="PyrdxlP-dep_Trfase_major"/>
</dbReference>
<reference evidence="10 11" key="1">
    <citation type="journal article" date="2014" name="Int. J. Syst. Evol. Microbiol.">
        <title>Complete genome sequence of Corynebacterium casei LMG S-19264T (=DSM 44701T), isolated from a smear-ripened cheese.</title>
        <authorList>
            <consortium name="US DOE Joint Genome Institute (JGI-PGF)"/>
            <person name="Walter F."/>
            <person name="Albersmeier A."/>
            <person name="Kalinowski J."/>
            <person name="Ruckert C."/>
        </authorList>
    </citation>
    <scope>NUCLEOTIDE SEQUENCE [LARGE SCALE GENOMIC DNA]</scope>
    <source>
        <strain evidence="10 11">KCTC 23968</strain>
    </source>
</reference>
<dbReference type="GO" id="GO:0006520">
    <property type="term" value="P:amino acid metabolic process"/>
    <property type="evidence" value="ECO:0007669"/>
    <property type="project" value="InterPro"/>
</dbReference>
<dbReference type="InterPro" id="IPR015424">
    <property type="entry name" value="PyrdxlP-dep_Trfase"/>
</dbReference>
<comment type="caution">
    <text evidence="10">The sequence shown here is derived from an EMBL/GenBank/DDBJ whole genome shotgun (WGS) entry which is preliminary data.</text>
</comment>
<evidence type="ECO:0000313" key="11">
    <source>
        <dbReference type="Proteomes" id="UP000600865"/>
    </source>
</evidence>
<comment type="catalytic activity">
    <reaction evidence="7">
        <text>L-aspartate + 2-oxoglutarate = oxaloacetate + L-glutamate</text>
        <dbReference type="Rhea" id="RHEA:21824"/>
        <dbReference type="ChEBI" id="CHEBI:16452"/>
        <dbReference type="ChEBI" id="CHEBI:16810"/>
        <dbReference type="ChEBI" id="CHEBI:29985"/>
        <dbReference type="ChEBI" id="CHEBI:29991"/>
        <dbReference type="EC" id="2.6.1.1"/>
    </reaction>
</comment>
<accession>A0A918KML1</accession>
<evidence type="ECO:0000256" key="4">
    <source>
        <dbReference type="ARBA" id="ARBA00022576"/>
    </source>
</evidence>
<name>A0A918KML1_9PROT</name>
<dbReference type="CDD" id="cd00609">
    <property type="entry name" value="AAT_like"/>
    <property type="match status" value="1"/>
</dbReference>
<comment type="subunit">
    <text evidence="3">Homodimer.</text>
</comment>
<dbReference type="EMBL" id="BMYV01000002">
    <property type="protein sequence ID" value="GGX69381.1"/>
    <property type="molecule type" value="Genomic_DNA"/>
</dbReference>
<keyword evidence="11" id="KW-1185">Reference proteome</keyword>
<proteinExistence type="inferred from homology"/>
<dbReference type="Proteomes" id="UP000600865">
    <property type="component" value="Unassembled WGS sequence"/>
</dbReference>
<dbReference type="GO" id="GO:0004069">
    <property type="term" value="F:L-aspartate:2-oxoglutarate aminotransferase activity"/>
    <property type="evidence" value="ECO:0007669"/>
    <property type="project" value="UniProtKB-EC"/>
</dbReference>
<keyword evidence="5 8" id="KW-0808">Transferase</keyword>
<dbReference type="InterPro" id="IPR004839">
    <property type="entry name" value="Aminotransferase_I/II_large"/>
</dbReference>
<dbReference type="GO" id="GO:0030170">
    <property type="term" value="F:pyridoxal phosphate binding"/>
    <property type="evidence" value="ECO:0007669"/>
    <property type="project" value="InterPro"/>
</dbReference>
<evidence type="ECO:0000256" key="8">
    <source>
        <dbReference type="RuleBase" id="RU000481"/>
    </source>
</evidence>
<dbReference type="Gene3D" id="3.90.1150.10">
    <property type="entry name" value="Aspartate Aminotransferase, domain 1"/>
    <property type="match status" value="1"/>
</dbReference>
<evidence type="ECO:0000256" key="2">
    <source>
        <dbReference type="ARBA" id="ARBA00007441"/>
    </source>
</evidence>
<dbReference type="InterPro" id="IPR015422">
    <property type="entry name" value="PyrdxlP-dep_Trfase_small"/>
</dbReference>
<evidence type="ECO:0000256" key="3">
    <source>
        <dbReference type="ARBA" id="ARBA00011738"/>
    </source>
</evidence>
<sequence>MAITQTARDMRANGRDVISLSAGEPDFDTPKHIRDAAVAAMAAGATRYTAVDGISELKSAIISKFERDNDLKFTPEQINVSPGGKPVIFNALAVTIGAGDEVIVPAPCWVSYPDMVKLCGGTPVVVSCGAETAFRLTSEALEAAITPRTKWLMLNSPSNPTGAAYTADELRALAEVLRAHPHVMVLSDDIYEHLVYDDFEFATFAQVAPDLADRTLTMNGVSKAYAMTGWRIGYAGGPDWLISAMRKYMGQTTSNPASISQWAAVAALNGPQAFLNDWRSTYVQRRDRVVSRLNAMHGVTCLTPPGAFYAFGDVSELTQDDADFALRLLEETGVATVPGSAFHAPGHIRISYAAAIEELDGALDRLEVFLS</sequence>
<evidence type="ECO:0000256" key="1">
    <source>
        <dbReference type="ARBA" id="ARBA00001933"/>
    </source>
</evidence>
<evidence type="ECO:0000256" key="5">
    <source>
        <dbReference type="ARBA" id="ARBA00022679"/>
    </source>
</evidence>
<dbReference type="PROSITE" id="PS00105">
    <property type="entry name" value="AA_TRANSFER_CLASS_1"/>
    <property type="match status" value="1"/>
</dbReference>
<dbReference type="InterPro" id="IPR004838">
    <property type="entry name" value="NHTrfase_class1_PyrdxlP-BS"/>
</dbReference>
<organism evidence="10 11">
    <name type="scientific">Litorimonas cladophorae</name>
    <dbReference type="NCBI Taxonomy" id="1220491"/>
    <lineage>
        <taxon>Bacteria</taxon>
        <taxon>Pseudomonadati</taxon>
        <taxon>Pseudomonadota</taxon>
        <taxon>Alphaproteobacteria</taxon>
        <taxon>Maricaulales</taxon>
        <taxon>Robiginitomaculaceae</taxon>
    </lineage>
</organism>
<gene>
    <name evidence="10" type="primary">aatA</name>
    <name evidence="10" type="ORF">GCM10011309_19220</name>
</gene>
<dbReference type="EC" id="2.6.1.-" evidence="8"/>